<dbReference type="EMBL" id="ML977001">
    <property type="protein sequence ID" value="KAF1953959.1"/>
    <property type="molecule type" value="Genomic_DNA"/>
</dbReference>
<evidence type="ECO:0000313" key="3">
    <source>
        <dbReference type="Proteomes" id="UP000800035"/>
    </source>
</evidence>
<protein>
    <submittedName>
        <fullName evidence="2">Uncharacterized protein</fullName>
    </submittedName>
</protein>
<keyword evidence="3" id="KW-1185">Reference proteome</keyword>
<feature type="region of interest" description="Disordered" evidence="1">
    <location>
        <begin position="135"/>
        <end position="163"/>
    </location>
</feature>
<evidence type="ECO:0000256" key="1">
    <source>
        <dbReference type="SAM" id="MobiDB-lite"/>
    </source>
</evidence>
<dbReference type="Proteomes" id="UP000800035">
    <property type="component" value="Unassembled WGS sequence"/>
</dbReference>
<name>A0A6A5TQG9_9PLEO</name>
<gene>
    <name evidence="2" type="ORF">CC80DRAFT_134070</name>
</gene>
<organism evidence="2 3">
    <name type="scientific">Byssothecium circinans</name>
    <dbReference type="NCBI Taxonomy" id="147558"/>
    <lineage>
        <taxon>Eukaryota</taxon>
        <taxon>Fungi</taxon>
        <taxon>Dikarya</taxon>
        <taxon>Ascomycota</taxon>
        <taxon>Pezizomycotina</taxon>
        <taxon>Dothideomycetes</taxon>
        <taxon>Pleosporomycetidae</taxon>
        <taxon>Pleosporales</taxon>
        <taxon>Massarineae</taxon>
        <taxon>Massarinaceae</taxon>
        <taxon>Byssothecium</taxon>
    </lineage>
</organism>
<dbReference type="AlphaFoldDB" id="A0A6A5TQG9"/>
<reference evidence="2" key="1">
    <citation type="journal article" date="2020" name="Stud. Mycol.">
        <title>101 Dothideomycetes genomes: a test case for predicting lifestyles and emergence of pathogens.</title>
        <authorList>
            <person name="Haridas S."/>
            <person name="Albert R."/>
            <person name="Binder M."/>
            <person name="Bloem J."/>
            <person name="Labutti K."/>
            <person name="Salamov A."/>
            <person name="Andreopoulos B."/>
            <person name="Baker S."/>
            <person name="Barry K."/>
            <person name="Bills G."/>
            <person name="Bluhm B."/>
            <person name="Cannon C."/>
            <person name="Castanera R."/>
            <person name="Culley D."/>
            <person name="Daum C."/>
            <person name="Ezra D."/>
            <person name="Gonzalez J."/>
            <person name="Henrissat B."/>
            <person name="Kuo A."/>
            <person name="Liang C."/>
            <person name="Lipzen A."/>
            <person name="Lutzoni F."/>
            <person name="Magnuson J."/>
            <person name="Mondo S."/>
            <person name="Nolan M."/>
            <person name="Ohm R."/>
            <person name="Pangilinan J."/>
            <person name="Park H.-J."/>
            <person name="Ramirez L."/>
            <person name="Alfaro M."/>
            <person name="Sun H."/>
            <person name="Tritt A."/>
            <person name="Yoshinaga Y."/>
            <person name="Zwiers L.-H."/>
            <person name="Turgeon B."/>
            <person name="Goodwin S."/>
            <person name="Spatafora J."/>
            <person name="Crous P."/>
            <person name="Grigoriev I."/>
        </authorList>
    </citation>
    <scope>NUCLEOTIDE SEQUENCE</scope>
    <source>
        <strain evidence="2">CBS 675.92</strain>
    </source>
</reference>
<evidence type="ECO:0000313" key="2">
    <source>
        <dbReference type="EMBL" id="KAF1953959.1"/>
    </source>
</evidence>
<feature type="compositionally biased region" description="Polar residues" evidence="1">
    <location>
        <begin position="140"/>
        <end position="152"/>
    </location>
</feature>
<proteinExistence type="predicted"/>
<accession>A0A6A5TQG9</accession>
<sequence length="163" mass="18431">MRRQEREQTKGECLRLEHYSFICWQKDEYDECAIMGVGSWETAVHAGTSLVGSGGPASLVEPTKLAALGPWEDHHKALSRRLAPPRASFNTSSRSLSSISILHLFSFHRPTAFAPWCTFLLQSSTSQWFRFRKARPRRPTPNSHLRTATSIPLPTERVPVESL</sequence>